<dbReference type="AlphaFoldDB" id="Q07Q66"/>
<feature type="region of interest" description="Disordered" evidence="2">
    <location>
        <begin position="137"/>
        <end position="221"/>
    </location>
</feature>
<comment type="subcellular location">
    <subcellularLocation>
        <location evidence="1">Cell envelope</location>
    </subcellularLocation>
</comment>
<dbReference type="GO" id="GO:0005886">
    <property type="term" value="C:plasma membrane"/>
    <property type="evidence" value="ECO:0007669"/>
    <property type="project" value="TreeGrafter"/>
</dbReference>
<evidence type="ECO:0000313" key="4">
    <source>
        <dbReference type="EMBL" id="ABJ05918.1"/>
    </source>
</evidence>
<gene>
    <name evidence="4" type="ordered locus">RPE_1974</name>
</gene>
<keyword evidence="3" id="KW-0812">Transmembrane</keyword>
<sequence length="239" mass="25227">MASSRAWQAGLATSFGATAILAACALVAGWAALGVRTTRIARGLSLFGILAAGVALALSGHGNSAAPQWLTRPAVLVHIIAVTVWIGALVPLAAIMLRGPAPEDVLSRFSRSIPWAIAALVVSGAVLAVVQVLRSRPSGSGAGEHRHHDRRLQRARCPGTALDAGERLGRHRGDLQAGDQRQRRDLADRAASAPVRRSLERRSRDPDQRFREGNAARAGRHPRSVAALWAMFCSGCAQA</sequence>
<keyword evidence="3" id="KW-0472">Membrane</keyword>
<dbReference type="PANTHER" id="PTHR34820:SF4">
    <property type="entry name" value="INNER MEMBRANE PROTEIN YEBZ"/>
    <property type="match status" value="1"/>
</dbReference>
<dbReference type="EMBL" id="CP000463">
    <property type="protein sequence ID" value="ABJ05918.1"/>
    <property type="molecule type" value="Genomic_DNA"/>
</dbReference>
<dbReference type="PANTHER" id="PTHR34820">
    <property type="entry name" value="INNER MEMBRANE PROTEIN YEBZ"/>
    <property type="match status" value="1"/>
</dbReference>
<feature type="transmembrane region" description="Helical" evidence="3">
    <location>
        <begin position="44"/>
        <end position="62"/>
    </location>
</feature>
<dbReference type="HOGENOM" id="CLU_1160359_0_0_5"/>
<feature type="compositionally biased region" description="Basic and acidic residues" evidence="2">
    <location>
        <begin position="197"/>
        <end position="214"/>
    </location>
</feature>
<feature type="transmembrane region" description="Helical" evidence="3">
    <location>
        <begin position="6"/>
        <end position="32"/>
    </location>
</feature>
<dbReference type="STRING" id="316055.RPE_1974"/>
<feature type="transmembrane region" description="Helical" evidence="3">
    <location>
        <begin position="74"/>
        <end position="97"/>
    </location>
</feature>
<feature type="transmembrane region" description="Helical" evidence="3">
    <location>
        <begin position="109"/>
        <end position="130"/>
    </location>
</feature>
<dbReference type="GO" id="GO:0006825">
    <property type="term" value="P:copper ion transport"/>
    <property type="evidence" value="ECO:0007669"/>
    <property type="project" value="InterPro"/>
</dbReference>
<dbReference type="eggNOG" id="COG1276">
    <property type="taxonomic scope" value="Bacteria"/>
</dbReference>
<evidence type="ECO:0000256" key="2">
    <source>
        <dbReference type="SAM" id="MobiDB-lite"/>
    </source>
</evidence>
<feature type="compositionally biased region" description="Basic and acidic residues" evidence="2">
    <location>
        <begin position="164"/>
        <end position="188"/>
    </location>
</feature>
<evidence type="ECO:0000256" key="1">
    <source>
        <dbReference type="ARBA" id="ARBA00004196"/>
    </source>
</evidence>
<organism evidence="4">
    <name type="scientific">Rhodopseudomonas palustris (strain BisA53)</name>
    <dbReference type="NCBI Taxonomy" id="316055"/>
    <lineage>
        <taxon>Bacteria</taxon>
        <taxon>Pseudomonadati</taxon>
        <taxon>Pseudomonadota</taxon>
        <taxon>Alphaproteobacteria</taxon>
        <taxon>Hyphomicrobiales</taxon>
        <taxon>Nitrobacteraceae</taxon>
        <taxon>Rhodopseudomonas</taxon>
    </lineage>
</organism>
<evidence type="ECO:0000256" key="3">
    <source>
        <dbReference type="SAM" id="Phobius"/>
    </source>
</evidence>
<dbReference type="KEGG" id="rpe:RPE_1974"/>
<name>Q07Q66_RHOP5</name>
<dbReference type="InterPro" id="IPR032694">
    <property type="entry name" value="CopC/D"/>
</dbReference>
<protein>
    <submittedName>
        <fullName evidence="4">Putative copper export protein-like protein</fullName>
    </submittedName>
</protein>
<dbReference type="PROSITE" id="PS51257">
    <property type="entry name" value="PROKAR_LIPOPROTEIN"/>
    <property type="match status" value="1"/>
</dbReference>
<proteinExistence type="predicted"/>
<feature type="compositionally biased region" description="Basic residues" evidence="2">
    <location>
        <begin position="145"/>
        <end position="154"/>
    </location>
</feature>
<accession>Q07Q66</accession>
<keyword evidence="3" id="KW-1133">Transmembrane helix</keyword>
<reference evidence="4" key="1">
    <citation type="submission" date="2006-09" db="EMBL/GenBank/DDBJ databases">
        <title>Complete sequence of Rhodopseudomonas palustris BisA53.</title>
        <authorList>
            <consortium name="US DOE Joint Genome Institute"/>
            <person name="Copeland A."/>
            <person name="Lucas S."/>
            <person name="Lapidus A."/>
            <person name="Barry K."/>
            <person name="Detter J.C."/>
            <person name="Glavina del Rio T."/>
            <person name="Hammon N."/>
            <person name="Israni S."/>
            <person name="Dalin E."/>
            <person name="Tice H."/>
            <person name="Pitluck S."/>
            <person name="Chain P."/>
            <person name="Malfatti S."/>
            <person name="Shin M."/>
            <person name="Vergez L."/>
            <person name="Schmutz J."/>
            <person name="Larimer F."/>
            <person name="Land M."/>
            <person name="Hauser L."/>
            <person name="Pelletier D.A."/>
            <person name="Kyrpides N."/>
            <person name="Kim E."/>
            <person name="Harwood C.S."/>
            <person name="Oda Y."/>
            <person name="Richardson P."/>
        </authorList>
    </citation>
    <scope>NUCLEOTIDE SEQUENCE [LARGE SCALE GENOMIC DNA]</scope>
    <source>
        <strain evidence="4">BisA53</strain>
    </source>
</reference>
<dbReference type="GO" id="GO:0030313">
    <property type="term" value="C:cell envelope"/>
    <property type="evidence" value="ECO:0007669"/>
    <property type="project" value="UniProtKB-SubCell"/>
</dbReference>